<keyword evidence="2" id="KW-1185">Reference proteome</keyword>
<protein>
    <submittedName>
        <fullName evidence="1">Uncharacterized protein</fullName>
    </submittedName>
</protein>
<evidence type="ECO:0000313" key="1">
    <source>
        <dbReference type="EMBL" id="GAA2156388.1"/>
    </source>
</evidence>
<organism evidence="1 2">
    <name type="scientific">Actinomadura napierensis</name>
    <dbReference type="NCBI Taxonomy" id="267854"/>
    <lineage>
        <taxon>Bacteria</taxon>
        <taxon>Bacillati</taxon>
        <taxon>Actinomycetota</taxon>
        <taxon>Actinomycetes</taxon>
        <taxon>Streptosporangiales</taxon>
        <taxon>Thermomonosporaceae</taxon>
        <taxon>Actinomadura</taxon>
    </lineage>
</organism>
<dbReference type="EMBL" id="BAAAMR010000072">
    <property type="protein sequence ID" value="GAA2156388.1"/>
    <property type="molecule type" value="Genomic_DNA"/>
</dbReference>
<sequence length="141" mass="15065">MVSAPVPSPDGAANESGAAPGEVEVARPVLVPPDALAASPRPWRARLYLGRLRRALQRDGWTVERLYTESPVMLRVYSADAPCLGDSVSVVREADGWWFRSSTGDLLAPCGRVDLAASAVAASLRPPWLDLAMRVRSPGGM</sequence>
<dbReference type="Proteomes" id="UP001501020">
    <property type="component" value="Unassembled WGS sequence"/>
</dbReference>
<accession>A0ABN3A8Y0</accession>
<comment type="caution">
    <text evidence="1">The sequence shown here is derived from an EMBL/GenBank/DDBJ whole genome shotgun (WGS) entry which is preliminary data.</text>
</comment>
<gene>
    <name evidence="1" type="ORF">GCM10009727_65040</name>
</gene>
<name>A0ABN3A8Y0_9ACTN</name>
<evidence type="ECO:0000313" key="2">
    <source>
        <dbReference type="Proteomes" id="UP001501020"/>
    </source>
</evidence>
<reference evidence="1 2" key="1">
    <citation type="journal article" date="2019" name="Int. J. Syst. Evol. Microbiol.">
        <title>The Global Catalogue of Microorganisms (GCM) 10K type strain sequencing project: providing services to taxonomists for standard genome sequencing and annotation.</title>
        <authorList>
            <consortium name="The Broad Institute Genomics Platform"/>
            <consortium name="The Broad Institute Genome Sequencing Center for Infectious Disease"/>
            <person name="Wu L."/>
            <person name="Ma J."/>
        </authorList>
    </citation>
    <scope>NUCLEOTIDE SEQUENCE [LARGE SCALE GENOMIC DNA]</scope>
    <source>
        <strain evidence="1 2">JCM 13850</strain>
    </source>
</reference>
<proteinExistence type="predicted"/>